<dbReference type="EMBL" id="CAUEEQ010044548">
    <property type="protein sequence ID" value="CAJ0957964.1"/>
    <property type="molecule type" value="Genomic_DNA"/>
</dbReference>
<proteinExistence type="predicted"/>
<dbReference type="InterPro" id="IPR051177">
    <property type="entry name" value="CIK-Related_Protein"/>
</dbReference>
<reference evidence="1" key="1">
    <citation type="submission" date="2023-07" db="EMBL/GenBank/DDBJ databases">
        <authorList>
            <person name="Stuckert A."/>
        </authorList>
    </citation>
    <scope>NUCLEOTIDE SEQUENCE</scope>
</reference>
<comment type="caution">
    <text evidence="1">The sequence shown here is derived from an EMBL/GenBank/DDBJ whole genome shotgun (WGS) entry which is preliminary data.</text>
</comment>
<name>A0ABN9M3I7_9NEOB</name>
<dbReference type="Gene3D" id="1.25.10.10">
    <property type="entry name" value="Leucine-rich Repeat Variant"/>
    <property type="match status" value="1"/>
</dbReference>
<dbReference type="Proteomes" id="UP001176940">
    <property type="component" value="Unassembled WGS sequence"/>
</dbReference>
<sequence length="527" mass="60951">MPSWKVTRENRINLTGQRDNLHMPSWKVPRNRITAEVLSSFKNTVKNLLLNPEPELRPSMSTLLNHDYFRNDFLEVVNFLESLTVKTEDEKNEFFKTLLDRVSSLPEELISSRLVPLLLNQFVFAEPMAVKSFLPHLLRPKRDIMGRNREDCLLSPALFQTKVIPVLIKMFEVHEEHVRVVLLTHIDAYGELFTLKELKDIILPQDKIILRASLHNYKMSMKHLMKSVVFEHFTGTQDKKTFCVSVSVTQVKTKTVMPKSSSDRNAPSRASNLRRHLQCCHPEVFKAVIEKDHSSTKKPETSTSCQAKEEERASQISVTRYFVSDKVTVTMTADVFKRQLIELVVKNSVALSLFARPAFTALHGEMAHKLGVSLERESIRKLVIEEALNQKEDPKKTLKRRFVFLKMDACTRHRVNYFGINVRYVCDNKKIVTKMLSVKDTKARHSSQFLHNLVEKVLHDYDLKKEQVLSIVIDTANISTIELMNENNEGEQQQEETFHIQYAGDGRPHSCSHNGGTNRYYYRRTAK</sequence>
<dbReference type="PANTHER" id="PTHR12984:SF15">
    <property type="entry name" value="PROTEIN-ASSOCIATING WITH THE CARBOXYL-TERMINAL DOMAIN OF EZRIN"/>
    <property type="match status" value="1"/>
</dbReference>
<organism evidence="1 2">
    <name type="scientific">Ranitomeya imitator</name>
    <name type="common">mimic poison frog</name>
    <dbReference type="NCBI Taxonomy" id="111125"/>
    <lineage>
        <taxon>Eukaryota</taxon>
        <taxon>Metazoa</taxon>
        <taxon>Chordata</taxon>
        <taxon>Craniata</taxon>
        <taxon>Vertebrata</taxon>
        <taxon>Euteleostomi</taxon>
        <taxon>Amphibia</taxon>
        <taxon>Batrachia</taxon>
        <taxon>Anura</taxon>
        <taxon>Neobatrachia</taxon>
        <taxon>Hyloidea</taxon>
        <taxon>Dendrobatidae</taxon>
        <taxon>Dendrobatinae</taxon>
        <taxon>Ranitomeya</taxon>
    </lineage>
</organism>
<evidence type="ECO:0000313" key="1">
    <source>
        <dbReference type="EMBL" id="CAJ0957964.1"/>
    </source>
</evidence>
<dbReference type="InterPro" id="IPR011989">
    <property type="entry name" value="ARM-like"/>
</dbReference>
<evidence type="ECO:0000313" key="2">
    <source>
        <dbReference type="Proteomes" id="UP001176940"/>
    </source>
</evidence>
<protein>
    <submittedName>
        <fullName evidence="1">Uncharacterized protein</fullName>
    </submittedName>
</protein>
<keyword evidence="2" id="KW-1185">Reference proteome</keyword>
<dbReference type="PANTHER" id="PTHR12984">
    <property type="entry name" value="SCY1-RELATED S/T PROTEIN KINASE-LIKE"/>
    <property type="match status" value="1"/>
</dbReference>
<accession>A0ABN9M3I7</accession>
<gene>
    <name evidence="1" type="ORF">RIMI_LOCUS16146814</name>
</gene>